<feature type="domain" description="Multidrug resistance protein MdtA-like alpha-helical hairpin" evidence="3">
    <location>
        <begin position="97"/>
        <end position="167"/>
    </location>
</feature>
<dbReference type="Gene3D" id="2.40.30.170">
    <property type="match status" value="1"/>
</dbReference>
<accession>A0ABS3LRK4</accession>
<evidence type="ECO:0000259" key="6">
    <source>
        <dbReference type="Pfam" id="PF25967"/>
    </source>
</evidence>
<feature type="domain" description="Multidrug resistance protein MdtA-like beta-barrel" evidence="5">
    <location>
        <begin position="204"/>
        <end position="294"/>
    </location>
</feature>
<dbReference type="Pfam" id="PF25967">
    <property type="entry name" value="RND-MFP_C"/>
    <property type="match status" value="1"/>
</dbReference>
<evidence type="ECO:0000256" key="1">
    <source>
        <dbReference type="ARBA" id="ARBA00004196"/>
    </source>
</evidence>
<dbReference type="Pfam" id="PF25917">
    <property type="entry name" value="BSH_RND"/>
    <property type="match status" value="1"/>
</dbReference>
<dbReference type="SUPFAM" id="SSF111369">
    <property type="entry name" value="HlyD-like secretion proteins"/>
    <property type="match status" value="1"/>
</dbReference>
<name>A0ABS3LRK4_9PROT</name>
<comment type="similarity">
    <text evidence="2">Belongs to the membrane fusion protein (MFP) (TC 8.A.1) family.</text>
</comment>
<evidence type="ECO:0000259" key="5">
    <source>
        <dbReference type="Pfam" id="PF25944"/>
    </source>
</evidence>
<gene>
    <name evidence="7" type="ORF">J2D73_01740</name>
</gene>
<reference evidence="7 8" key="1">
    <citation type="submission" date="2021-03" db="EMBL/GenBank/DDBJ databases">
        <title>The complete genome sequence of Acetobacter sacchari TBRC 11175.</title>
        <authorList>
            <person name="Charoenyingcharoen P."/>
            <person name="Yukphan P."/>
        </authorList>
    </citation>
    <scope>NUCLEOTIDE SEQUENCE [LARGE SCALE GENOMIC DNA]</scope>
    <source>
        <strain evidence="7 8">TBRC 11175</strain>
    </source>
</reference>
<comment type="caution">
    <text evidence="7">The sequence shown here is derived from an EMBL/GenBank/DDBJ whole genome shotgun (WGS) entry which is preliminary data.</text>
</comment>
<dbReference type="Proteomes" id="UP000664771">
    <property type="component" value="Unassembled WGS sequence"/>
</dbReference>
<evidence type="ECO:0000256" key="2">
    <source>
        <dbReference type="ARBA" id="ARBA00009477"/>
    </source>
</evidence>
<comment type="subcellular location">
    <subcellularLocation>
        <location evidence="1">Cell envelope</location>
    </subcellularLocation>
</comment>
<dbReference type="Gene3D" id="2.40.420.20">
    <property type="match status" value="1"/>
</dbReference>
<dbReference type="InterPro" id="IPR058624">
    <property type="entry name" value="MdtA-like_HH"/>
</dbReference>
<dbReference type="InterPro" id="IPR006143">
    <property type="entry name" value="RND_pump_MFP"/>
</dbReference>
<evidence type="ECO:0000313" key="8">
    <source>
        <dbReference type="Proteomes" id="UP000664771"/>
    </source>
</evidence>
<evidence type="ECO:0000259" key="3">
    <source>
        <dbReference type="Pfam" id="PF25876"/>
    </source>
</evidence>
<feature type="domain" description="Multidrug resistance protein MdtA-like barrel-sandwich hybrid" evidence="4">
    <location>
        <begin position="58"/>
        <end position="199"/>
    </location>
</feature>
<keyword evidence="8" id="KW-1185">Reference proteome</keyword>
<dbReference type="Gene3D" id="2.40.50.100">
    <property type="match status" value="1"/>
</dbReference>
<dbReference type="InterPro" id="IPR058627">
    <property type="entry name" value="MdtA-like_C"/>
</dbReference>
<dbReference type="PANTHER" id="PTHR30158">
    <property type="entry name" value="ACRA/E-RELATED COMPONENT OF DRUG EFFLUX TRANSPORTER"/>
    <property type="match status" value="1"/>
</dbReference>
<proteinExistence type="inferred from homology"/>
<dbReference type="RefSeq" id="WP_207878827.1">
    <property type="nucleotide sequence ID" value="NZ_JAFVMF010000002.1"/>
</dbReference>
<dbReference type="EMBL" id="JAFVMF010000002">
    <property type="protein sequence ID" value="MBO1358521.1"/>
    <property type="molecule type" value="Genomic_DNA"/>
</dbReference>
<protein>
    <submittedName>
        <fullName evidence="7">Efflux RND transporter periplasmic adaptor subunit</fullName>
    </submittedName>
</protein>
<feature type="domain" description="Multidrug resistance protein MdtA-like C-terminal permuted SH3" evidence="6">
    <location>
        <begin position="298"/>
        <end position="360"/>
    </location>
</feature>
<dbReference type="Pfam" id="PF25876">
    <property type="entry name" value="HH_MFP_RND"/>
    <property type="match status" value="1"/>
</dbReference>
<organism evidence="7 8">
    <name type="scientific">Acetobacter sacchari</name>
    <dbReference type="NCBI Taxonomy" id="2661687"/>
    <lineage>
        <taxon>Bacteria</taxon>
        <taxon>Pseudomonadati</taxon>
        <taxon>Pseudomonadota</taxon>
        <taxon>Alphaproteobacteria</taxon>
        <taxon>Acetobacterales</taxon>
        <taxon>Acetobacteraceae</taxon>
        <taxon>Acetobacter</taxon>
    </lineage>
</organism>
<evidence type="ECO:0000259" key="4">
    <source>
        <dbReference type="Pfam" id="PF25917"/>
    </source>
</evidence>
<sequence>MAVRAALIPTAGLLVLAGCERKHAPPAPPPQQVGFVTLKTQAVQLHTQLPGRTEAYEIAQVRPQVNGVIQKRLFVEGSDVTAGQQLYQIDPSFYQSTYDSYLGQLAAAKANLVTAQAKYQRYQSLIREHAISQQDLDDAKATYLADQAQVQVAQGQVENAAVNLRYTKVNAPISGRIGRSVITVGALATAGQTNLLTTVTRLDPIFVDVNLPAVELLRFRRELASGQIERAGDNAATVKLTLEDGSSYSLPGTLEFSEVNVDTATSTIVVRAKFSNPDKLLLPGMYVHATLDEGMDPNALLVPQQAVSRDAHDAPQVMVLTPDNKVAVRTITTQQALGTDWIVTGGVAAGDRVIVTGLQKIHPGDKTTPVPFVDDETTKSGN</sequence>
<dbReference type="InterPro" id="IPR058625">
    <property type="entry name" value="MdtA-like_BSH"/>
</dbReference>
<dbReference type="InterPro" id="IPR058626">
    <property type="entry name" value="MdtA-like_b-barrel"/>
</dbReference>
<dbReference type="Pfam" id="PF25944">
    <property type="entry name" value="Beta-barrel_RND"/>
    <property type="match status" value="1"/>
</dbReference>
<evidence type="ECO:0000313" key="7">
    <source>
        <dbReference type="EMBL" id="MBO1358521.1"/>
    </source>
</evidence>
<dbReference type="PANTHER" id="PTHR30158:SF3">
    <property type="entry name" value="MULTIDRUG EFFLUX PUMP SUBUNIT ACRA-RELATED"/>
    <property type="match status" value="1"/>
</dbReference>
<dbReference type="PROSITE" id="PS51257">
    <property type="entry name" value="PROKAR_LIPOPROTEIN"/>
    <property type="match status" value="1"/>
</dbReference>
<dbReference type="NCBIfam" id="TIGR01730">
    <property type="entry name" value="RND_mfp"/>
    <property type="match status" value="1"/>
</dbReference>
<dbReference type="Gene3D" id="1.10.287.470">
    <property type="entry name" value="Helix hairpin bin"/>
    <property type="match status" value="1"/>
</dbReference>